<dbReference type="GO" id="GO:0032993">
    <property type="term" value="C:protein-DNA complex"/>
    <property type="evidence" value="ECO:0007669"/>
    <property type="project" value="TreeGrafter"/>
</dbReference>
<evidence type="ECO:0000259" key="5">
    <source>
        <dbReference type="SMART" id="SM00528"/>
    </source>
</evidence>
<dbReference type="PANTHER" id="PTHR38097:SF2">
    <property type="entry name" value="DNA-BINDING PROTEIN STPA"/>
    <property type="match status" value="1"/>
</dbReference>
<evidence type="ECO:0000256" key="3">
    <source>
        <dbReference type="ARBA" id="ARBA00022490"/>
    </source>
</evidence>
<proteinExistence type="inferred from homology"/>
<dbReference type="SUPFAM" id="SSF81273">
    <property type="entry name" value="H-NS histone-like proteins"/>
    <property type="match status" value="1"/>
</dbReference>
<dbReference type="EMBL" id="BMYS01000008">
    <property type="protein sequence ID" value="GGW85600.1"/>
    <property type="molecule type" value="Genomic_DNA"/>
</dbReference>
<name>A0A918JK42_9BURK</name>
<dbReference type="GO" id="GO:0005829">
    <property type="term" value="C:cytosol"/>
    <property type="evidence" value="ECO:0007669"/>
    <property type="project" value="TreeGrafter"/>
</dbReference>
<sequence>MSRSIALESVKEEHKALIGSFNELINKHNVSTSQFLEALVSNLPSASDIVAVQNLLEKRINEIRTEELNRYIQEGKKMAQALGIDPAIIAEGLTGKQAKIAKPVKAKYRSKENPEETWSGRGKRPAFIANYLAANPNNQLEDLLIND</sequence>
<dbReference type="InterPro" id="IPR027444">
    <property type="entry name" value="H-NS_C_dom"/>
</dbReference>
<reference evidence="6" key="1">
    <citation type="journal article" date="2014" name="Int. J. Syst. Evol. Microbiol.">
        <title>Complete genome sequence of Corynebacterium casei LMG S-19264T (=DSM 44701T), isolated from a smear-ripened cheese.</title>
        <authorList>
            <consortium name="US DOE Joint Genome Institute (JGI-PGF)"/>
            <person name="Walter F."/>
            <person name="Albersmeier A."/>
            <person name="Kalinowski J."/>
            <person name="Ruckert C."/>
        </authorList>
    </citation>
    <scope>NUCLEOTIDE SEQUENCE</scope>
    <source>
        <strain evidence="6">KCTC 23732</strain>
    </source>
</reference>
<evidence type="ECO:0000313" key="7">
    <source>
        <dbReference type="Proteomes" id="UP000608345"/>
    </source>
</evidence>
<organism evidence="6 7">
    <name type="scientific">Advenella faeciporci</name>
    <dbReference type="NCBI Taxonomy" id="797535"/>
    <lineage>
        <taxon>Bacteria</taxon>
        <taxon>Pseudomonadati</taxon>
        <taxon>Pseudomonadota</taxon>
        <taxon>Betaproteobacteria</taxon>
        <taxon>Burkholderiales</taxon>
        <taxon>Alcaligenaceae</taxon>
    </lineage>
</organism>
<evidence type="ECO:0000256" key="4">
    <source>
        <dbReference type="ARBA" id="ARBA00023125"/>
    </source>
</evidence>
<dbReference type="SMART" id="SM00528">
    <property type="entry name" value="HNS"/>
    <property type="match status" value="1"/>
</dbReference>
<comment type="caution">
    <text evidence="6">The sequence shown here is derived from an EMBL/GenBank/DDBJ whole genome shotgun (WGS) entry which is preliminary data.</text>
</comment>
<dbReference type="Pfam" id="PF00816">
    <property type="entry name" value="Histone_HNS"/>
    <property type="match status" value="1"/>
</dbReference>
<gene>
    <name evidence="6" type="ORF">GCM10011450_14500</name>
</gene>
<dbReference type="InterPro" id="IPR037150">
    <property type="entry name" value="H-NS_C_dom_sf"/>
</dbReference>
<keyword evidence="4" id="KW-0238">DNA-binding</keyword>
<keyword evidence="7" id="KW-1185">Reference proteome</keyword>
<dbReference type="GO" id="GO:0009295">
    <property type="term" value="C:nucleoid"/>
    <property type="evidence" value="ECO:0007669"/>
    <property type="project" value="UniProtKB-SubCell"/>
</dbReference>
<dbReference type="GO" id="GO:0000976">
    <property type="term" value="F:transcription cis-regulatory region binding"/>
    <property type="evidence" value="ECO:0007669"/>
    <property type="project" value="TreeGrafter"/>
</dbReference>
<dbReference type="GO" id="GO:0003680">
    <property type="term" value="F:minor groove of adenine-thymine-rich DNA binding"/>
    <property type="evidence" value="ECO:0007669"/>
    <property type="project" value="TreeGrafter"/>
</dbReference>
<evidence type="ECO:0000256" key="1">
    <source>
        <dbReference type="ARBA" id="ARBA00004453"/>
    </source>
</evidence>
<reference evidence="6" key="2">
    <citation type="submission" date="2020-09" db="EMBL/GenBank/DDBJ databases">
        <authorList>
            <person name="Sun Q."/>
            <person name="Kim S."/>
        </authorList>
    </citation>
    <scope>NUCLEOTIDE SEQUENCE</scope>
    <source>
        <strain evidence="6">KCTC 23732</strain>
    </source>
</reference>
<feature type="domain" description="DNA-binding protein H-NS-like C-terminal" evidence="5">
    <location>
        <begin position="98"/>
        <end position="145"/>
    </location>
</feature>
<protein>
    <recommendedName>
        <fullName evidence="5">DNA-binding protein H-NS-like C-terminal domain-containing protein</fullName>
    </recommendedName>
</protein>
<comment type="similarity">
    <text evidence="2">Belongs to the histone-like protein H-NS family.</text>
</comment>
<dbReference type="Proteomes" id="UP000608345">
    <property type="component" value="Unassembled WGS sequence"/>
</dbReference>
<dbReference type="AlphaFoldDB" id="A0A918JK42"/>
<comment type="subcellular location">
    <subcellularLocation>
        <location evidence="1">Cytoplasm</location>
        <location evidence="1">Nucleoid</location>
    </subcellularLocation>
</comment>
<evidence type="ECO:0000256" key="2">
    <source>
        <dbReference type="ARBA" id="ARBA00010610"/>
    </source>
</evidence>
<dbReference type="PANTHER" id="PTHR38097">
    <property type="match status" value="1"/>
</dbReference>
<dbReference type="GO" id="GO:0003681">
    <property type="term" value="F:bent DNA binding"/>
    <property type="evidence" value="ECO:0007669"/>
    <property type="project" value="TreeGrafter"/>
</dbReference>
<keyword evidence="3" id="KW-0963">Cytoplasm</keyword>
<evidence type="ECO:0000313" key="6">
    <source>
        <dbReference type="EMBL" id="GGW85600.1"/>
    </source>
</evidence>
<accession>A0A918JK42</accession>
<dbReference type="RefSeq" id="WP_189384826.1">
    <property type="nucleotide sequence ID" value="NZ_BAABFY010000003.1"/>
</dbReference>
<dbReference type="Gene3D" id="4.10.430.10">
    <property type="entry name" value="Histone-like protein H-NS, C-terminal domain"/>
    <property type="match status" value="1"/>
</dbReference>
<dbReference type="GO" id="GO:0001217">
    <property type="term" value="F:DNA-binding transcription repressor activity"/>
    <property type="evidence" value="ECO:0007669"/>
    <property type="project" value="TreeGrafter"/>
</dbReference>